<gene>
    <name evidence="1" type="ORF">Fadolivirus_1_927</name>
</gene>
<keyword evidence="2" id="KW-1185">Reference proteome</keyword>
<organism evidence="1 2">
    <name type="scientific">Fadolivirus FV1/VV64</name>
    <dbReference type="NCBI Taxonomy" id="3070911"/>
    <lineage>
        <taxon>Viruses</taxon>
        <taxon>Varidnaviria</taxon>
        <taxon>Bamfordvirae</taxon>
        <taxon>Nucleocytoviricota</taxon>
        <taxon>Megaviricetes</taxon>
        <taxon>Imitervirales</taxon>
        <taxon>Mimiviridae</taxon>
        <taxon>Klosneuvirinae</taxon>
        <taxon>Fadolivirus</taxon>
        <taxon>Fadolivirus algeromassiliense</taxon>
    </lineage>
</organism>
<evidence type="ECO:0000313" key="1">
    <source>
        <dbReference type="EMBL" id="QKF94385.1"/>
    </source>
</evidence>
<dbReference type="Proteomes" id="UP001162001">
    <property type="component" value="Segment"/>
</dbReference>
<protein>
    <submittedName>
        <fullName evidence="1">Uncharacterized protein</fullName>
    </submittedName>
</protein>
<dbReference type="EMBL" id="MT418680">
    <property type="protein sequence ID" value="QKF94385.1"/>
    <property type="molecule type" value="Genomic_DNA"/>
</dbReference>
<name>A0A7D3QUS0_9VIRU</name>
<sequence>MTTKSIYLSFYEGFGITATYKEFKYPTQYDELIDFMNNNQNGVWYICKLNTSGWGPAFNNGCNNFGLLDLENPTFLNDFKKAIDKDEAKEIYISSKQYMIKNHKNKFLKFIKPIKINDLTKTDIDDYYYDGTIRDFKNLQSYLNEISSDDWFICDFDNDTVDCGKGKKLTKENLDGIKYEPISIYSTPFLKKMFPINFSKLSSPSTTPSTITINNTVNNTINNTINNTSYNTCNCNKCS</sequence>
<proteinExistence type="predicted"/>
<evidence type="ECO:0000313" key="2">
    <source>
        <dbReference type="Proteomes" id="UP001162001"/>
    </source>
</evidence>
<accession>A0A7D3QUS0</accession>
<reference evidence="1 2" key="1">
    <citation type="submission" date="2020-04" db="EMBL/GenBank/DDBJ databases">
        <title>Advantages and limits of metagenomic assembly and binning of a giant virus.</title>
        <authorList>
            <person name="Schulz F."/>
            <person name="Andreani J."/>
            <person name="Francis R."/>
            <person name="Boudjemaa H."/>
            <person name="Bou Khalil J.Y."/>
            <person name="Lee J."/>
            <person name="La Scola B."/>
            <person name="Woyke T."/>
        </authorList>
    </citation>
    <scope>NUCLEOTIDE SEQUENCE [LARGE SCALE GENOMIC DNA]</scope>
    <source>
        <strain evidence="1 2">FV1/VV64</strain>
    </source>
</reference>